<evidence type="ECO:0000256" key="1">
    <source>
        <dbReference type="SAM" id="MobiDB-lite"/>
    </source>
</evidence>
<keyword evidence="3" id="KW-1185">Reference proteome</keyword>
<accession>A0A072P7K8</accession>
<feature type="compositionally biased region" description="Polar residues" evidence="1">
    <location>
        <begin position="197"/>
        <end position="214"/>
    </location>
</feature>
<dbReference type="OrthoDB" id="4222821at2759"/>
<evidence type="ECO:0000313" key="3">
    <source>
        <dbReference type="Proteomes" id="UP000027920"/>
    </source>
</evidence>
<dbReference type="EMBL" id="AMGV01000022">
    <property type="protein sequence ID" value="KEF51600.1"/>
    <property type="molecule type" value="Genomic_DNA"/>
</dbReference>
<proteinExistence type="predicted"/>
<feature type="region of interest" description="Disordered" evidence="1">
    <location>
        <begin position="1"/>
        <end position="35"/>
    </location>
</feature>
<dbReference type="Proteomes" id="UP000027920">
    <property type="component" value="Unassembled WGS sequence"/>
</dbReference>
<feature type="compositionally biased region" description="Polar residues" evidence="1">
    <location>
        <begin position="7"/>
        <end position="22"/>
    </location>
</feature>
<evidence type="ECO:0000313" key="2">
    <source>
        <dbReference type="EMBL" id="KEF51600.1"/>
    </source>
</evidence>
<name>A0A072P7K8_9EURO</name>
<dbReference type="AlphaFoldDB" id="A0A072P7K8"/>
<dbReference type="HOGENOM" id="CLU_041815_1_0_1"/>
<reference evidence="2 3" key="1">
    <citation type="submission" date="2013-03" db="EMBL/GenBank/DDBJ databases">
        <title>The Genome Sequence of Exophiala aquamarina CBS 119918.</title>
        <authorList>
            <consortium name="The Broad Institute Genomics Platform"/>
            <person name="Cuomo C."/>
            <person name="de Hoog S."/>
            <person name="Gorbushina A."/>
            <person name="Walker B."/>
            <person name="Young S.K."/>
            <person name="Zeng Q."/>
            <person name="Gargeya S."/>
            <person name="Fitzgerald M."/>
            <person name="Haas B."/>
            <person name="Abouelleil A."/>
            <person name="Allen A.W."/>
            <person name="Alvarado L."/>
            <person name="Arachchi H.M."/>
            <person name="Berlin A.M."/>
            <person name="Chapman S.B."/>
            <person name="Gainer-Dewar J."/>
            <person name="Goldberg J."/>
            <person name="Griggs A."/>
            <person name="Gujja S."/>
            <person name="Hansen M."/>
            <person name="Howarth C."/>
            <person name="Imamovic A."/>
            <person name="Ireland A."/>
            <person name="Larimer J."/>
            <person name="McCowan C."/>
            <person name="Murphy C."/>
            <person name="Pearson M."/>
            <person name="Poon T.W."/>
            <person name="Priest M."/>
            <person name="Roberts A."/>
            <person name="Saif S."/>
            <person name="Shea T."/>
            <person name="Sisk P."/>
            <person name="Sykes S."/>
            <person name="Wortman J."/>
            <person name="Nusbaum C."/>
            <person name="Birren B."/>
        </authorList>
    </citation>
    <scope>NUCLEOTIDE SEQUENCE [LARGE SCALE GENOMIC DNA]</scope>
    <source>
        <strain evidence="2 3">CBS 119918</strain>
    </source>
</reference>
<feature type="region of interest" description="Disordered" evidence="1">
    <location>
        <begin position="197"/>
        <end position="221"/>
    </location>
</feature>
<dbReference type="STRING" id="1182545.A0A072P7K8"/>
<comment type="caution">
    <text evidence="2">The sequence shown here is derived from an EMBL/GenBank/DDBJ whole genome shotgun (WGS) entry which is preliminary data.</text>
</comment>
<gene>
    <name evidence="2" type="ORF">A1O9_12235</name>
</gene>
<dbReference type="GeneID" id="25287129"/>
<dbReference type="RefSeq" id="XP_013254190.1">
    <property type="nucleotide sequence ID" value="XM_013398736.1"/>
</dbReference>
<dbReference type="VEuPathDB" id="FungiDB:A1O9_12235"/>
<organism evidence="2 3">
    <name type="scientific">Exophiala aquamarina CBS 119918</name>
    <dbReference type="NCBI Taxonomy" id="1182545"/>
    <lineage>
        <taxon>Eukaryota</taxon>
        <taxon>Fungi</taxon>
        <taxon>Dikarya</taxon>
        <taxon>Ascomycota</taxon>
        <taxon>Pezizomycotina</taxon>
        <taxon>Eurotiomycetes</taxon>
        <taxon>Chaetothyriomycetidae</taxon>
        <taxon>Chaetothyriales</taxon>
        <taxon>Herpotrichiellaceae</taxon>
        <taxon>Exophiala</taxon>
    </lineage>
</organism>
<protein>
    <submittedName>
        <fullName evidence="2">Uncharacterized protein</fullName>
    </submittedName>
</protein>
<sequence>MLPGIRSGNSLSPHLPSTTTEALQPGPDSWTHSNLDPVPDILLDVSNVTSLDFEDLEHVSIFEANAELAFDVQLPPQDVLFDLGSMMELPECYQEDLDGLTVPKSHPQGPLSESLEPIDTLTALSKLNEDISRQISQIDSRFCGPTNAVQHCLDQLDDIKGNPVEVMLQSTSRFVTILENLSSLHLPPNKSIHIMTKHQSSTSTFDSGDPNSNLKPGKTRAPVEVNPLSTPVVLMVLSSYLLLLGFYDAVFIRVREGLSRLDDICTFFQDIPEIRVDGLSSMKMQLYAKLIISVVEYHFGRLEFLLGLPVEFGLSGQPTRSKGLLGAAELSHLIHVSMTQKTGDAGTSGRSALQSFRENLSALRAMLPG</sequence>